<evidence type="ECO:0000256" key="2">
    <source>
        <dbReference type="ARBA" id="ARBA00023002"/>
    </source>
</evidence>
<reference evidence="6 7" key="1">
    <citation type="journal article" date="2018" name="Sci. Data">
        <title>The draft genome sequence of cork oak.</title>
        <authorList>
            <person name="Ramos A.M."/>
            <person name="Usie A."/>
            <person name="Barbosa P."/>
            <person name="Barros P.M."/>
            <person name="Capote T."/>
            <person name="Chaves I."/>
            <person name="Simoes F."/>
            <person name="Abreu I."/>
            <person name="Carrasquinho I."/>
            <person name="Faro C."/>
            <person name="Guimaraes J.B."/>
            <person name="Mendonca D."/>
            <person name="Nobrega F."/>
            <person name="Rodrigues L."/>
            <person name="Saibo N.J.M."/>
            <person name="Varela M.C."/>
            <person name="Egas C."/>
            <person name="Matos J."/>
            <person name="Miguel C.M."/>
            <person name="Oliveira M.M."/>
            <person name="Ricardo C.P."/>
            <person name="Goncalves S."/>
        </authorList>
    </citation>
    <scope>NUCLEOTIDE SEQUENCE [LARGE SCALE GENOMIC DNA]</scope>
    <source>
        <strain evidence="7">cv. HL8</strain>
    </source>
</reference>
<accession>A0AAW0LSI0</accession>
<organism evidence="6 7">
    <name type="scientific">Quercus suber</name>
    <name type="common">Cork oak</name>
    <dbReference type="NCBI Taxonomy" id="58331"/>
    <lineage>
        <taxon>Eukaryota</taxon>
        <taxon>Viridiplantae</taxon>
        <taxon>Streptophyta</taxon>
        <taxon>Embryophyta</taxon>
        <taxon>Tracheophyta</taxon>
        <taxon>Spermatophyta</taxon>
        <taxon>Magnoliopsida</taxon>
        <taxon>eudicotyledons</taxon>
        <taxon>Gunneridae</taxon>
        <taxon>Pentapetalae</taxon>
        <taxon>rosids</taxon>
        <taxon>fabids</taxon>
        <taxon>Fagales</taxon>
        <taxon>Fagaceae</taxon>
        <taxon>Quercus</taxon>
    </lineage>
</organism>
<proteinExistence type="predicted"/>
<evidence type="ECO:0000313" key="7">
    <source>
        <dbReference type="Proteomes" id="UP000237347"/>
    </source>
</evidence>
<feature type="region of interest" description="Disordered" evidence="3">
    <location>
        <begin position="192"/>
        <end position="213"/>
    </location>
</feature>
<dbReference type="PANTHER" id="PTHR10366:SF776">
    <property type="entry name" value="NAD(P)-BINDING ROSSMANN-FOLD SUPERFAMILY PROTEIN"/>
    <property type="match status" value="1"/>
</dbReference>
<dbReference type="SUPFAM" id="SSF51735">
    <property type="entry name" value="NAD(P)-binding Rossmann-fold domains"/>
    <property type="match status" value="1"/>
</dbReference>
<evidence type="ECO:0000259" key="5">
    <source>
        <dbReference type="Pfam" id="PF01370"/>
    </source>
</evidence>
<feature type="non-terminal residue" evidence="6">
    <location>
        <position position="1"/>
    </location>
</feature>
<dbReference type="Proteomes" id="UP000237347">
    <property type="component" value="Unassembled WGS sequence"/>
</dbReference>
<keyword evidence="2" id="KW-0560">Oxidoreductase</keyword>
<dbReference type="GO" id="GO:0016616">
    <property type="term" value="F:oxidoreductase activity, acting on the CH-OH group of donors, NAD or NADP as acceptor"/>
    <property type="evidence" value="ECO:0007669"/>
    <property type="project" value="TreeGrafter"/>
</dbReference>
<comment type="caution">
    <text evidence="6">The sequence shown here is derived from an EMBL/GenBank/DDBJ whole genome shotgun (WGS) entry which is preliminary data.</text>
</comment>
<evidence type="ECO:0000313" key="6">
    <source>
        <dbReference type="EMBL" id="KAK7854152.1"/>
    </source>
</evidence>
<dbReference type="InterPro" id="IPR001509">
    <property type="entry name" value="Epimerase_deHydtase"/>
</dbReference>
<dbReference type="InterPro" id="IPR036291">
    <property type="entry name" value="NAD(P)-bd_dom_sf"/>
</dbReference>
<evidence type="ECO:0000256" key="1">
    <source>
        <dbReference type="ARBA" id="ARBA00022857"/>
    </source>
</evidence>
<dbReference type="AlphaFoldDB" id="A0AAW0LSI0"/>
<dbReference type="Pfam" id="PF01370">
    <property type="entry name" value="Epimerase"/>
    <property type="match status" value="1"/>
</dbReference>
<sequence>GFLASWLVKLLLSNNYIVHATVRQPGDVKNAHLSEFENASTNLRLFKAELLDYDSICSAVEGCIGVFHVASPVPVPKTTVEVIEPAVKGTLNVLNWNPAFELDSSPFRENASIRNFDSERAGYVANVVEQVLLLPKEIDELWNLKKHELFLFVKKELVLDKESKRYAAQKFLTLTDKKLKETLLKLAECDKARKSAKASIESPKGKLGSSSYN</sequence>
<gene>
    <name evidence="6" type="primary">CCR2_1</name>
    <name evidence="6" type="ORF">CFP56_033429</name>
</gene>
<name>A0AAW0LSI0_QUESU</name>
<feature type="domain" description="NAD-dependent epimerase/dehydratase" evidence="5">
    <location>
        <begin position="1"/>
        <end position="96"/>
    </location>
</feature>
<protein>
    <submittedName>
        <fullName evidence="6">Cinnamoyl-coa reductase 2</fullName>
    </submittedName>
</protein>
<evidence type="ECO:0000256" key="4">
    <source>
        <dbReference type="SAM" id="SignalP"/>
    </source>
</evidence>
<feature type="signal peptide" evidence="4">
    <location>
        <begin position="1"/>
        <end position="20"/>
    </location>
</feature>
<feature type="chain" id="PRO_5043799503" evidence="4">
    <location>
        <begin position="21"/>
        <end position="213"/>
    </location>
</feature>
<dbReference type="InterPro" id="IPR050425">
    <property type="entry name" value="NAD(P)_dehydrat-like"/>
</dbReference>
<dbReference type="PANTHER" id="PTHR10366">
    <property type="entry name" value="NAD DEPENDENT EPIMERASE/DEHYDRATASE"/>
    <property type="match status" value="1"/>
</dbReference>
<dbReference type="EMBL" id="PKMF04000058">
    <property type="protein sequence ID" value="KAK7854152.1"/>
    <property type="molecule type" value="Genomic_DNA"/>
</dbReference>
<keyword evidence="1" id="KW-0521">NADP</keyword>
<evidence type="ECO:0000256" key="3">
    <source>
        <dbReference type="SAM" id="MobiDB-lite"/>
    </source>
</evidence>
<keyword evidence="4" id="KW-0732">Signal</keyword>
<dbReference type="Gene3D" id="3.40.50.720">
    <property type="entry name" value="NAD(P)-binding Rossmann-like Domain"/>
    <property type="match status" value="1"/>
</dbReference>
<keyword evidence="7" id="KW-1185">Reference proteome</keyword>